<reference evidence="1" key="3">
    <citation type="submission" date="2018-05" db="EMBL/GenBank/DDBJ databases">
        <title>OgluRS3 (Oryza glumaepatula Reference Sequence Version 3).</title>
        <authorList>
            <person name="Zhang J."/>
            <person name="Kudrna D."/>
            <person name="Lee S."/>
            <person name="Talag J."/>
            <person name="Welchert J."/>
            <person name="Wing R.A."/>
        </authorList>
    </citation>
    <scope>NUCLEOTIDE SEQUENCE [LARGE SCALE GENOMIC DNA]</scope>
</reference>
<name>A0A0D9YEN3_9ORYZ</name>
<organism evidence="1">
    <name type="scientific">Oryza glumipatula</name>
    <dbReference type="NCBI Taxonomy" id="40148"/>
    <lineage>
        <taxon>Eukaryota</taxon>
        <taxon>Viridiplantae</taxon>
        <taxon>Streptophyta</taxon>
        <taxon>Embryophyta</taxon>
        <taxon>Tracheophyta</taxon>
        <taxon>Spermatophyta</taxon>
        <taxon>Magnoliopsida</taxon>
        <taxon>Liliopsida</taxon>
        <taxon>Poales</taxon>
        <taxon>Poaceae</taxon>
        <taxon>BOP clade</taxon>
        <taxon>Oryzoideae</taxon>
        <taxon>Oryzeae</taxon>
        <taxon>Oryzinae</taxon>
        <taxon>Oryza</taxon>
    </lineage>
</organism>
<sequence>MAVEKGGLCSGGWREGEAEYLMGRGNANLVAKEEATMARLGVGDWVRWPVGNWGREEVG</sequence>
<accession>A0A0D9YEN3</accession>
<reference evidence="1" key="2">
    <citation type="submission" date="2015-04" db="UniProtKB">
        <authorList>
            <consortium name="EnsemblPlants"/>
        </authorList>
    </citation>
    <scope>IDENTIFICATION</scope>
</reference>
<dbReference type="HOGENOM" id="CLU_2964612_0_0_1"/>
<proteinExistence type="predicted"/>
<reference evidence="1" key="1">
    <citation type="submission" date="2013-08" db="EMBL/GenBank/DDBJ databases">
        <title>Oryza genome evolution.</title>
        <authorList>
            <person name="Wing R.A."/>
            <person name="Panaud O."/>
            <person name="Oliveira A.C."/>
        </authorList>
    </citation>
    <scope>NUCLEOTIDE SEQUENCE</scope>
</reference>
<dbReference type="Gramene" id="OGLUM01G34180.1">
    <property type="protein sequence ID" value="OGLUM01G34180.1"/>
    <property type="gene ID" value="OGLUM01G34180"/>
</dbReference>
<evidence type="ECO:0000313" key="2">
    <source>
        <dbReference type="Proteomes" id="UP000026961"/>
    </source>
</evidence>
<dbReference type="EnsemblPlants" id="OGLUM01G34180.1">
    <property type="protein sequence ID" value="OGLUM01G34180.1"/>
    <property type="gene ID" value="OGLUM01G34180"/>
</dbReference>
<protein>
    <submittedName>
        <fullName evidence="1">Uncharacterized protein</fullName>
    </submittedName>
</protein>
<keyword evidence="2" id="KW-1185">Reference proteome</keyword>
<evidence type="ECO:0000313" key="1">
    <source>
        <dbReference type="EnsemblPlants" id="OGLUM01G34180.1"/>
    </source>
</evidence>
<dbReference type="Proteomes" id="UP000026961">
    <property type="component" value="Chromosome 1"/>
</dbReference>
<dbReference type="AlphaFoldDB" id="A0A0D9YEN3"/>